<reference evidence="1" key="1">
    <citation type="submission" date="2023-10" db="EMBL/GenBank/DDBJ databases">
        <authorList>
            <person name="Rodriguez Cubillos JULIANA M."/>
            <person name="De Vega J."/>
        </authorList>
    </citation>
    <scope>NUCLEOTIDE SEQUENCE</scope>
</reference>
<keyword evidence="2" id="KW-1185">Reference proteome</keyword>
<sequence>MERPSAQHLFVSCSIFGSLWTLVRLWIGIPLVVSTTLRDHFVQFTYSASGSRVPRSFCNSFGLLAFRLCGRKEIIDCSKLNKHSSSIVGQDQAFFYN</sequence>
<name>A0ACB0JWK0_TRIPR</name>
<evidence type="ECO:0000313" key="2">
    <source>
        <dbReference type="Proteomes" id="UP001177021"/>
    </source>
</evidence>
<protein>
    <submittedName>
        <fullName evidence="1">Uncharacterized protein</fullName>
    </submittedName>
</protein>
<dbReference type="Proteomes" id="UP001177021">
    <property type="component" value="Unassembled WGS sequence"/>
</dbReference>
<dbReference type="EMBL" id="CASHSV030000109">
    <property type="protein sequence ID" value="CAJ2648077.1"/>
    <property type="molecule type" value="Genomic_DNA"/>
</dbReference>
<gene>
    <name evidence="1" type="ORF">MILVUS5_LOCUS16482</name>
</gene>
<comment type="caution">
    <text evidence="1">The sequence shown here is derived from an EMBL/GenBank/DDBJ whole genome shotgun (WGS) entry which is preliminary data.</text>
</comment>
<proteinExistence type="predicted"/>
<organism evidence="1 2">
    <name type="scientific">Trifolium pratense</name>
    <name type="common">Red clover</name>
    <dbReference type="NCBI Taxonomy" id="57577"/>
    <lineage>
        <taxon>Eukaryota</taxon>
        <taxon>Viridiplantae</taxon>
        <taxon>Streptophyta</taxon>
        <taxon>Embryophyta</taxon>
        <taxon>Tracheophyta</taxon>
        <taxon>Spermatophyta</taxon>
        <taxon>Magnoliopsida</taxon>
        <taxon>eudicotyledons</taxon>
        <taxon>Gunneridae</taxon>
        <taxon>Pentapetalae</taxon>
        <taxon>rosids</taxon>
        <taxon>fabids</taxon>
        <taxon>Fabales</taxon>
        <taxon>Fabaceae</taxon>
        <taxon>Papilionoideae</taxon>
        <taxon>50 kb inversion clade</taxon>
        <taxon>NPAAA clade</taxon>
        <taxon>Hologalegina</taxon>
        <taxon>IRL clade</taxon>
        <taxon>Trifolieae</taxon>
        <taxon>Trifolium</taxon>
    </lineage>
</organism>
<accession>A0ACB0JWK0</accession>
<evidence type="ECO:0000313" key="1">
    <source>
        <dbReference type="EMBL" id="CAJ2648077.1"/>
    </source>
</evidence>